<accession>A0ABX5UP65</accession>
<sequence>MVRKTSRSVTSLVSTAAVSAVLSFAASTANAALTTYTSQSAYLGAVGATAVDTFNDLDIEPYDTPFPRTAGDITYVATTGPGNPRAYGASDDDVDWYLSSSRRTDAITFDSFGTPVAGAGGFFWGSDIAGYTVFAPYITVTATDSTGATLTYTITDPVPSSFLGFVSDATIVSLSVATGDQLGADGYGIWPTVNDLHLSVAAVPEPGTYAMLLAGLGLLGWTARRRPGRATSRLA</sequence>
<feature type="chain" id="PRO_5047506072" evidence="1">
    <location>
        <begin position="32"/>
        <end position="235"/>
    </location>
</feature>
<evidence type="ECO:0000259" key="2">
    <source>
        <dbReference type="Pfam" id="PF07589"/>
    </source>
</evidence>
<organism evidence="3 4">
    <name type="scientific">Pseudoduganella umbonata</name>
    <dbReference type="NCBI Taxonomy" id="864828"/>
    <lineage>
        <taxon>Bacteria</taxon>
        <taxon>Pseudomonadati</taxon>
        <taxon>Pseudomonadota</taxon>
        <taxon>Betaproteobacteria</taxon>
        <taxon>Burkholderiales</taxon>
        <taxon>Oxalobacteraceae</taxon>
        <taxon>Telluria group</taxon>
        <taxon>Pseudoduganella</taxon>
    </lineage>
</organism>
<evidence type="ECO:0000256" key="1">
    <source>
        <dbReference type="SAM" id="SignalP"/>
    </source>
</evidence>
<reference evidence="3 4" key="1">
    <citation type="submission" date="2019-05" db="EMBL/GenBank/DDBJ databases">
        <title>Draft Genome Sequences of Six Type Strains of the Genus Massilia.</title>
        <authorList>
            <person name="Miess H."/>
            <person name="Frediansyhah A."/>
            <person name="Gross H."/>
        </authorList>
    </citation>
    <scope>NUCLEOTIDE SEQUENCE [LARGE SCALE GENOMIC DNA]</scope>
    <source>
        <strain evidence="3 4">DSMZ 26121</strain>
    </source>
</reference>
<gene>
    <name evidence="3" type="ORF">FCL38_26510</name>
</gene>
<feature type="signal peptide" evidence="1">
    <location>
        <begin position="1"/>
        <end position="31"/>
    </location>
</feature>
<evidence type="ECO:0000313" key="4">
    <source>
        <dbReference type="Proteomes" id="UP000298763"/>
    </source>
</evidence>
<dbReference type="EMBL" id="CP040017">
    <property type="protein sequence ID" value="QCP13596.1"/>
    <property type="molecule type" value="Genomic_DNA"/>
</dbReference>
<evidence type="ECO:0000313" key="3">
    <source>
        <dbReference type="EMBL" id="QCP13596.1"/>
    </source>
</evidence>
<dbReference type="Proteomes" id="UP000298763">
    <property type="component" value="Chromosome"/>
</dbReference>
<keyword evidence="4" id="KW-1185">Reference proteome</keyword>
<dbReference type="InterPro" id="IPR013424">
    <property type="entry name" value="Ice-binding_C"/>
</dbReference>
<feature type="domain" description="Ice-binding protein C-terminal" evidence="2">
    <location>
        <begin position="202"/>
        <end position="226"/>
    </location>
</feature>
<protein>
    <submittedName>
        <fullName evidence="3">PEP-CTERM sorting domain-containing protein</fullName>
    </submittedName>
</protein>
<proteinExistence type="predicted"/>
<dbReference type="NCBIfam" id="TIGR02595">
    <property type="entry name" value="PEP_CTERM"/>
    <property type="match status" value="1"/>
</dbReference>
<keyword evidence="1" id="KW-0732">Signal</keyword>
<dbReference type="Pfam" id="PF07589">
    <property type="entry name" value="PEP-CTERM"/>
    <property type="match status" value="1"/>
</dbReference>
<name>A0ABX5UP65_9BURK</name>